<feature type="domain" description="HD" evidence="1">
    <location>
        <begin position="20"/>
        <end position="132"/>
    </location>
</feature>
<dbReference type="InterPro" id="IPR006674">
    <property type="entry name" value="HD_domain"/>
</dbReference>
<sequence length="174" mass="19808">MVKSRLIAELKTYFADDQKRINHALKVTEFAEKLIIRFKQKYPSANINEQIIIYSAVLHDIGIKNAELKYNSSAGHYQEIEGPPVAKKIMQSLDIDFEMMDEIAEIIGHHHSPGKVGSNNFKILYDADWLVNLPDIYELNACTSAEIQTKIDKIFLTEIGKELAAELYLPAEKN</sequence>
<dbReference type="SUPFAM" id="SSF109604">
    <property type="entry name" value="HD-domain/PDEase-like"/>
    <property type="match status" value="1"/>
</dbReference>
<evidence type="ECO:0000313" key="2">
    <source>
        <dbReference type="EMBL" id="SFL64548.1"/>
    </source>
</evidence>
<gene>
    <name evidence="2" type="ORF">SAMN02983006_01676</name>
</gene>
<dbReference type="Gene3D" id="1.10.3210.10">
    <property type="entry name" value="Hypothetical protein af1432"/>
    <property type="match status" value="1"/>
</dbReference>
<name>A0A1I4JD89_9FIRM</name>
<protein>
    <submittedName>
        <fullName evidence="2">HD domain-containing protein</fullName>
    </submittedName>
</protein>
<dbReference type="STRING" id="29563.SAMN02983006_01676"/>
<evidence type="ECO:0000259" key="1">
    <source>
        <dbReference type="Pfam" id="PF01966"/>
    </source>
</evidence>
<keyword evidence="3" id="KW-1185">Reference proteome</keyword>
<reference evidence="2 3" key="1">
    <citation type="submission" date="2016-10" db="EMBL/GenBank/DDBJ databases">
        <authorList>
            <person name="de Groot N.N."/>
        </authorList>
    </citation>
    <scope>NUCLEOTIDE SEQUENCE [LARGE SCALE GENOMIC DNA]</scope>
    <source>
        <strain evidence="2 3">ATCC 51327</strain>
    </source>
</reference>
<dbReference type="InterPro" id="IPR003607">
    <property type="entry name" value="HD/PDEase_dom"/>
</dbReference>
<dbReference type="RefSeq" id="WP_089861772.1">
    <property type="nucleotide sequence ID" value="NZ_FOTI01000022.1"/>
</dbReference>
<dbReference type="Proteomes" id="UP000199006">
    <property type="component" value="Unassembled WGS sequence"/>
</dbReference>
<organism evidence="2 3">
    <name type="scientific">Halanaerobium salsuginis</name>
    <dbReference type="NCBI Taxonomy" id="29563"/>
    <lineage>
        <taxon>Bacteria</taxon>
        <taxon>Bacillati</taxon>
        <taxon>Bacillota</taxon>
        <taxon>Clostridia</taxon>
        <taxon>Halanaerobiales</taxon>
        <taxon>Halanaerobiaceae</taxon>
        <taxon>Halanaerobium</taxon>
    </lineage>
</organism>
<accession>A0A1I4JD89</accession>
<dbReference type="OrthoDB" id="155250at2"/>
<proteinExistence type="predicted"/>
<evidence type="ECO:0000313" key="3">
    <source>
        <dbReference type="Proteomes" id="UP000199006"/>
    </source>
</evidence>
<dbReference type="CDD" id="cd00077">
    <property type="entry name" value="HDc"/>
    <property type="match status" value="1"/>
</dbReference>
<dbReference type="AlphaFoldDB" id="A0A1I4JD89"/>
<dbReference type="Pfam" id="PF01966">
    <property type="entry name" value="HD"/>
    <property type="match status" value="1"/>
</dbReference>
<dbReference type="EMBL" id="FOTI01000022">
    <property type="protein sequence ID" value="SFL64548.1"/>
    <property type="molecule type" value="Genomic_DNA"/>
</dbReference>